<reference evidence="1" key="2">
    <citation type="submission" date="2025-08" db="UniProtKB">
        <authorList>
            <consortium name="Ensembl"/>
        </authorList>
    </citation>
    <scope>IDENTIFICATION</scope>
</reference>
<dbReference type="GO" id="GO:0019888">
    <property type="term" value="F:protein phosphatase regulator activity"/>
    <property type="evidence" value="ECO:0007669"/>
    <property type="project" value="TreeGrafter"/>
</dbReference>
<dbReference type="PANTHER" id="PTHR21467">
    <property type="entry name" value="PROTEIN PHOSPHATASE 4 REGULATORY SUBUNIT 4 PPP4R4"/>
    <property type="match status" value="1"/>
</dbReference>
<sequence>MFVSKMTLNQSSLFGQVDDLQDLTFIERPIRRSLKTAEEIEKLTVDEDLNDIERAVYLLRMTIAEKGKGQHLLQFQLLNPVRYCSSFSTTFFAKAEMLIFKEFKLFFCLCYRRLYRSNIDFGIHG</sequence>
<dbReference type="GO" id="GO:0008287">
    <property type="term" value="C:protein serine/threonine phosphatase complex"/>
    <property type="evidence" value="ECO:0007669"/>
    <property type="project" value="TreeGrafter"/>
</dbReference>
<evidence type="ECO:0000313" key="1">
    <source>
        <dbReference type="Ensembl" id="ENSHHUP00000050015.1"/>
    </source>
</evidence>
<name>A0A4W5NL25_9TELE</name>
<dbReference type="PANTHER" id="PTHR21467:SF0">
    <property type="entry name" value="SERINE_THREONINE-PROTEIN PHOSPHATASE 4 REGULATORY SUBUNIT 4"/>
    <property type="match status" value="1"/>
</dbReference>
<dbReference type="AlphaFoldDB" id="A0A4W5NL25"/>
<dbReference type="Proteomes" id="UP000314982">
    <property type="component" value="Unassembled WGS sequence"/>
</dbReference>
<proteinExistence type="predicted"/>
<dbReference type="InterPro" id="IPR039918">
    <property type="entry name" value="PPP4R4"/>
</dbReference>
<dbReference type="GO" id="GO:0005829">
    <property type="term" value="C:cytosol"/>
    <property type="evidence" value="ECO:0007669"/>
    <property type="project" value="TreeGrafter"/>
</dbReference>
<evidence type="ECO:0000313" key="2">
    <source>
        <dbReference type="Proteomes" id="UP000314982"/>
    </source>
</evidence>
<reference evidence="1" key="3">
    <citation type="submission" date="2025-09" db="UniProtKB">
        <authorList>
            <consortium name="Ensembl"/>
        </authorList>
    </citation>
    <scope>IDENTIFICATION</scope>
</reference>
<organism evidence="1 2">
    <name type="scientific">Hucho hucho</name>
    <name type="common">huchen</name>
    <dbReference type="NCBI Taxonomy" id="62062"/>
    <lineage>
        <taxon>Eukaryota</taxon>
        <taxon>Metazoa</taxon>
        <taxon>Chordata</taxon>
        <taxon>Craniata</taxon>
        <taxon>Vertebrata</taxon>
        <taxon>Euteleostomi</taxon>
        <taxon>Actinopterygii</taxon>
        <taxon>Neopterygii</taxon>
        <taxon>Teleostei</taxon>
        <taxon>Protacanthopterygii</taxon>
        <taxon>Salmoniformes</taxon>
        <taxon>Salmonidae</taxon>
        <taxon>Salmoninae</taxon>
        <taxon>Hucho</taxon>
    </lineage>
</organism>
<reference evidence="2" key="1">
    <citation type="submission" date="2018-06" db="EMBL/GenBank/DDBJ databases">
        <title>Genome assembly of Danube salmon.</title>
        <authorList>
            <person name="Macqueen D.J."/>
            <person name="Gundappa M.K."/>
        </authorList>
    </citation>
    <scope>NUCLEOTIDE SEQUENCE [LARGE SCALE GENOMIC DNA]</scope>
</reference>
<dbReference type="Ensembl" id="ENSHHUT00000051810.1">
    <property type="protein sequence ID" value="ENSHHUP00000050015.1"/>
    <property type="gene ID" value="ENSHHUG00000030202.1"/>
</dbReference>
<protein>
    <submittedName>
        <fullName evidence="1">Protein phosphatase 4 regulatory subunit 4</fullName>
    </submittedName>
</protein>
<keyword evidence="2" id="KW-1185">Reference proteome</keyword>
<accession>A0A4W5NL25</accession>
<dbReference type="GeneTree" id="ENSGT00510000047895"/>